<protein>
    <submittedName>
        <fullName evidence="1">Uncharacterized protein</fullName>
    </submittedName>
</protein>
<evidence type="ECO:0000313" key="1">
    <source>
        <dbReference type="EMBL" id="GAA4510510.1"/>
    </source>
</evidence>
<organism evidence="1 2">
    <name type="scientific">Actinoallomurus oryzae</name>
    <dbReference type="NCBI Taxonomy" id="502180"/>
    <lineage>
        <taxon>Bacteria</taxon>
        <taxon>Bacillati</taxon>
        <taxon>Actinomycetota</taxon>
        <taxon>Actinomycetes</taxon>
        <taxon>Streptosporangiales</taxon>
        <taxon>Thermomonosporaceae</taxon>
        <taxon>Actinoallomurus</taxon>
    </lineage>
</organism>
<proteinExistence type="predicted"/>
<evidence type="ECO:0000313" key="2">
    <source>
        <dbReference type="Proteomes" id="UP001500503"/>
    </source>
</evidence>
<comment type="caution">
    <text evidence="1">The sequence shown here is derived from an EMBL/GenBank/DDBJ whole genome shotgun (WGS) entry which is preliminary data.</text>
</comment>
<accession>A0ABP8QUK3</accession>
<gene>
    <name evidence="1" type="ORF">GCM10023191_073250</name>
</gene>
<sequence length="71" mass="6981">MRLSGGATLTRLNTLIAYGSPHGAITVPAAGAGNQGRVDPSMVEALCHGRGACPGLRIPAARGRGGAPFGA</sequence>
<name>A0ABP8QUK3_9ACTN</name>
<keyword evidence="2" id="KW-1185">Reference proteome</keyword>
<reference evidence="2" key="1">
    <citation type="journal article" date="2019" name="Int. J. Syst. Evol. Microbiol.">
        <title>The Global Catalogue of Microorganisms (GCM) 10K type strain sequencing project: providing services to taxonomists for standard genome sequencing and annotation.</title>
        <authorList>
            <consortium name="The Broad Institute Genomics Platform"/>
            <consortium name="The Broad Institute Genome Sequencing Center for Infectious Disease"/>
            <person name="Wu L."/>
            <person name="Ma J."/>
        </authorList>
    </citation>
    <scope>NUCLEOTIDE SEQUENCE [LARGE SCALE GENOMIC DNA]</scope>
    <source>
        <strain evidence="2">JCM 17933</strain>
    </source>
</reference>
<dbReference type="Proteomes" id="UP001500503">
    <property type="component" value="Unassembled WGS sequence"/>
</dbReference>
<dbReference type="EMBL" id="BAABHF010000046">
    <property type="protein sequence ID" value="GAA4510510.1"/>
    <property type="molecule type" value="Genomic_DNA"/>
</dbReference>